<feature type="compositionally biased region" description="Polar residues" evidence="1">
    <location>
        <begin position="41"/>
        <end position="52"/>
    </location>
</feature>
<evidence type="ECO:0000256" key="1">
    <source>
        <dbReference type="SAM" id="MobiDB-lite"/>
    </source>
</evidence>
<name>A0A4U5PYR4_POPAL</name>
<sequence length="117" mass="13377">MLASTSLALWLEVDRDRRHKQYPSPDQGPATGSRRYRTRVSPPSGNMIRSNATQYSYDYAPSMEEGVKKIQPKRKCQGSVMYGCLQIEKLHFMASSLESFNIRQLPVLNKIETSHNN</sequence>
<organism evidence="2">
    <name type="scientific">Populus alba</name>
    <name type="common">White poplar</name>
    <dbReference type="NCBI Taxonomy" id="43335"/>
    <lineage>
        <taxon>Eukaryota</taxon>
        <taxon>Viridiplantae</taxon>
        <taxon>Streptophyta</taxon>
        <taxon>Embryophyta</taxon>
        <taxon>Tracheophyta</taxon>
        <taxon>Spermatophyta</taxon>
        <taxon>Magnoliopsida</taxon>
        <taxon>eudicotyledons</taxon>
        <taxon>Gunneridae</taxon>
        <taxon>Pentapetalae</taxon>
        <taxon>rosids</taxon>
        <taxon>fabids</taxon>
        <taxon>Malpighiales</taxon>
        <taxon>Salicaceae</taxon>
        <taxon>Saliceae</taxon>
        <taxon>Populus</taxon>
    </lineage>
</organism>
<accession>A0A4U5PYR4</accession>
<evidence type="ECO:0000313" key="2">
    <source>
        <dbReference type="EMBL" id="TKS02758.1"/>
    </source>
</evidence>
<reference evidence="2" key="1">
    <citation type="submission" date="2018-10" db="EMBL/GenBank/DDBJ databases">
        <title>Population genomic analysis revealed the cold adaptation of white poplar.</title>
        <authorList>
            <person name="Liu Y.-J."/>
        </authorList>
    </citation>
    <scope>NUCLEOTIDE SEQUENCE [LARGE SCALE GENOMIC DNA]</scope>
    <source>
        <strain evidence="2">PAL-ZL1</strain>
    </source>
</reference>
<dbReference type="EMBL" id="RCHU01000532">
    <property type="protein sequence ID" value="TKS02758.1"/>
    <property type="molecule type" value="Genomic_DNA"/>
</dbReference>
<comment type="caution">
    <text evidence="2">The sequence shown here is derived from an EMBL/GenBank/DDBJ whole genome shotgun (WGS) entry which is preliminary data.</text>
</comment>
<gene>
    <name evidence="2" type="ORF">D5086_0000160120</name>
</gene>
<dbReference type="AlphaFoldDB" id="A0A4U5PYR4"/>
<proteinExistence type="predicted"/>
<protein>
    <submittedName>
        <fullName evidence="2">Uncharacterized protein</fullName>
    </submittedName>
</protein>
<feature type="region of interest" description="Disordered" evidence="1">
    <location>
        <begin position="18"/>
        <end position="52"/>
    </location>
</feature>